<dbReference type="Proteomes" id="UP000053750">
    <property type="component" value="Unassembled WGS sequence"/>
</dbReference>
<organism evidence="3 4">
    <name type="scientific">Paenibacillus darwinianus</name>
    <dbReference type="NCBI Taxonomy" id="1380763"/>
    <lineage>
        <taxon>Bacteria</taxon>
        <taxon>Bacillati</taxon>
        <taxon>Bacillota</taxon>
        <taxon>Bacilli</taxon>
        <taxon>Bacillales</taxon>
        <taxon>Paenibacillaceae</taxon>
        <taxon>Paenibacillus</taxon>
    </lineage>
</organism>
<evidence type="ECO:0000313" key="4">
    <source>
        <dbReference type="Proteomes" id="UP000053750"/>
    </source>
</evidence>
<feature type="transmembrane region" description="Helical" evidence="1">
    <location>
        <begin position="186"/>
        <end position="211"/>
    </location>
</feature>
<keyword evidence="1" id="KW-1133">Transmembrane helix</keyword>
<feature type="transmembrane region" description="Helical" evidence="1">
    <location>
        <begin position="328"/>
        <end position="347"/>
    </location>
</feature>
<reference evidence="3 4" key="1">
    <citation type="submission" date="2014-02" db="EMBL/GenBank/DDBJ databases">
        <title>Genome sequence of Paenibacillus darwinianus reveals adaptive mechanisms for survival in Antarctic soils.</title>
        <authorList>
            <person name="Dsouza M."/>
            <person name="Taylor M.W."/>
            <person name="Turner S.J."/>
            <person name="Aislabie J."/>
        </authorList>
    </citation>
    <scope>NUCLEOTIDE SEQUENCE [LARGE SCALE GENOMIC DNA]</scope>
    <source>
        <strain evidence="3 4">CE1</strain>
    </source>
</reference>
<protein>
    <submittedName>
        <fullName evidence="3">Membrane protein</fullName>
    </submittedName>
</protein>
<dbReference type="PANTHER" id="PTHR30590:SF3">
    <property type="entry name" value="HYPOTHETICAL MEMBRANE SPANNING PROTEIN"/>
    <property type="match status" value="1"/>
</dbReference>
<dbReference type="InterPro" id="IPR007349">
    <property type="entry name" value="DUF418"/>
</dbReference>
<feature type="transmembrane region" description="Helical" evidence="1">
    <location>
        <begin position="264"/>
        <end position="284"/>
    </location>
</feature>
<feature type="transmembrane region" description="Helical" evidence="1">
    <location>
        <begin position="232"/>
        <end position="252"/>
    </location>
</feature>
<evidence type="ECO:0000256" key="1">
    <source>
        <dbReference type="SAM" id="Phobius"/>
    </source>
</evidence>
<feature type="transmembrane region" description="Helical" evidence="1">
    <location>
        <begin position="62"/>
        <end position="81"/>
    </location>
</feature>
<dbReference type="RefSeq" id="WP_036580399.1">
    <property type="nucleotide sequence ID" value="NZ_KK082141.1"/>
</dbReference>
<dbReference type="InterPro" id="IPR052529">
    <property type="entry name" value="Bact_Transport_Assoc"/>
</dbReference>
<evidence type="ECO:0000313" key="3">
    <source>
        <dbReference type="EMBL" id="EXX89284.1"/>
    </source>
</evidence>
<keyword evidence="1" id="KW-0812">Transmembrane</keyword>
<gene>
    <name evidence="3" type="ORF">BG53_00340</name>
</gene>
<name>A0A9W5S1U3_9BACL</name>
<feature type="domain" description="DUF418" evidence="2">
    <location>
        <begin position="213"/>
        <end position="370"/>
    </location>
</feature>
<dbReference type="AlphaFoldDB" id="A0A9W5S1U3"/>
<feature type="transmembrane region" description="Helical" evidence="1">
    <location>
        <begin position="21"/>
        <end position="42"/>
    </location>
</feature>
<comment type="caution">
    <text evidence="3">The sequence shown here is derived from an EMBL/GenBank/DDBJ whole genome shotgun (WGS) entry which is preliminary data.</text>
</comment>
<evidence type="ECO:0000259" key="2">
    <source>
        <dbReference type="Pfam" id="PF04235"/>
    </source>
</evidence>
<dbReference type="PANTHER" id="PTHR30590">
    <property type="entry name" value="INNER MEMBRANE PROTEIN"/>
    <property type="match status" value="1"/>
</dbReference>
<keyword evidence="4" id="KW-1185">Reference proteome</keyword>
<keyword evidence="1" id="KW-0472">Membrane</keyword>
<feature type="transmembrane region" description="Helical" evidence="1">
    <location>
        <begin position="140"/>
        <end position="166"/>
    </location>
</feature>
<dbReference type="EMBL" id="JFHU01000101">
    <property type="protein sequence ID" value="EXX89284.1"/>
    <property type="molecule type" value="Genomic_DNA"/>
</dbReference>
<feature type="transmembrane region" description="Helical" evidence="1">
    <location>
        <begin position="304"/>
        <end position="322"/>
    </location>
</feature>
<dbReference type="Pfam" id="PF04235">
    <property type="entry name" value="DUF418"/>
    <property type="match status" value="1"/>
</dbReference>
<accession>A0A9W5S1U3</accession>
<sequence length="389" mass="44039">MAEREVYHQARIELVDIIRGFAVIGIFLVNVPEMLGTGYGFVSEYAGSDALIRLLYDMFVQTKFYTIFAFLFGLSFYLFMQSAERRGLGARKLMARRLLLLAVVGLAHGVLLWYGDILLPYALLGFILLLFHKRSPAATLAWGVSLVGMAALLIFGATWIAVALAPESLSDTLFLALPDMQDRIDFLLNVASVNYIVIGPEILGLFLLGYYAGQKGWFAGEGGISRSLLARLQWMTLAASIALFIPMVNAYVSDDLYNPNYVYHYTYLSGKTMAVFYVCTLMRLYQTLGSRWFGGLAALGRMAFTNYLMQTLITIVLVYVVWRQANEWPLWANLLYAVAVLLNQIAWSKQWLRRFSMGPFEWLWRAGTYLQWPPMRTGRSTEGKRSANR</sequence>
<proteinExistence type="predicted"/>